<sequence>MRHAQRRSRLRGRRVRAACAVPRRERTSGCIARAPRPRPTPRRCARPHPTAETSWMRAPSPCAPSANTAERARSSIATGATRSCRTRASQWLREAPSPVRSSGTGVWAPTPSRSTLSPLARRSCPPPLPTLLRPAIPTTLLRRAPRPPAALLPYNGKAPLARPCPRSSAPRSPPAPTRAQPGTPLPERLRVRLSADGRLANPERPSASASFKRRGRTWQSPSARDADSVRVHSGARAVLRESCNAELRAPRAARAARPPIPATTGTKLRARPRASAPRSRTCCDARAAENARSSARGGRGKSRALAMRTAPRFWRSGRTTAGVRAAALMQIRVRGLARRARGRRGRTLRGVVGKRTGGWGAGTSNQSEGTRAAFGCATCGARLVKATDTKSRTPTVDCAASQRGDGPIERGVSARNGVAIRKSFLLQSTTKHRLEQKTDRGGATHLGCRVPR</sequence>
<keyword evidence="3" id="KW-1185">Reference proteome</keyword>
<dbReference type="AlphaFoldDB" id="A0AAD6UDL3"/>
<accession>A0AAD6UDL3</accession>
<evidence type="ECO:0000313" key="2">
    <source>
        <dbReference type="EMBL" id="KAJ7093908.1"/>
    </source>
</evidence>
<feature type="region of interest" description="Disordered" evidence="1">
    <location>
        <begin position="20"/>
        <end position="67"/>
    </location>
</feature>
<dbReference type="EMBL" id="JARJCN010000015">
    <property type="protein sequence ID" value="KAJ7093908.1"/>
    <property type="molecule type" value="Genomic_DNA"/>
</dbReference>
<dbReference type="Proteomes" id="UP001222325">
    <property type="component" value="Unassembled WGS sequence"/>
</dbReference>
<organism evidence="2 3">
    <name type="scientific">Mycena belliarum</name>
    <dbReference type="NCBI Taxonomy" id="1033014"/>
    <lineage>
        <taxon>Eukaryota</taxon>
        <taxon>Fungi</taxon>
        <taxon>Dikarya</taxon>
        <taxon>Basidiomycota</taxon>
        <taxon>Agaricomycotina</taxon>
        <taxon>Agaricomycetes</taxon>
        <taxon>Agaricomycetidae</taxon>
        <taxon>Agaricales</taxon>
        <taxon>Marasmiineae</taxon>
        <taxon>Mycenaceae</taxon>
        <taxon>Mycena</taxon>
    </lineage>
</organism>
<feature type="region of interest" description="Disordered" evidence="1">
    <location>
        <begin position="249"/>
        <end position="304"/>
    </location>
</feature>
<comment type="caution">
    <text evidence="2">The sequence shown here is derived from an EMBL/GenBank/DDBJ whole genome shotgun (WGS) entry which is preliminary data.</text>
</comment>
<feature type="region of interest" description="Disordered" evidence="1">
    <location>
        <begin position="87"/>
        <end position="229"/>
    </location>
</feature>
<proteinExistence type="predicted"/>
<gene>
    <name evidence="2" type="ORF">B0H15DRAFT_145391</name>
</gene>
<name>A0AAD6UDL3_9AGAR</name>
<feature type="compositionally biased region" description="Basic residues" evidence="1">
    <location>
        <begin position="35"/>
        <end position="46"/>
    </location>
</feature>
<feature type="region of interest" description="Disordered" evidence="1">
    <location>
        <begin position="432"/>
        <end position="452"/>
    </location>
</feature>
<feature type="compositionally biased region" description="Basic and acidic residues" evidence="1">
    <location>
        <begin position="432"/>
        <end position="442"/>
    </location>
</feature>
<protein>
    <submittedName>
        <fullName evidence="2">Uncharacterized protein</fullName>
    </submittedName>
</protein>
<feature type="compositionally biased region" description="Low complexity" evidence="1">
    <location>
        <begin position="149"/>
        <end position="170"/>
    </location>
</feature>
<reference evidence="2" key="1">
    <citation type="submission" date="2023-03" db="EMBL/GenBank/DDBJ databases">
        <title>Massive genome expansion in bonnet fungi (Mycena s.s.) driven by repeated elements and novel gene families across ecological guilds.</title>
        <authorList>
            <consortium name="Lawrence Berkeley National Laboratory"/>
            <person name="Harder C.B."/>
            <person name="Miyauchi S."/>
            <person name="Viragh M."/>
            <person name="Kuo A."/>
            <person name="Thoen E."/>
            <person name="Andreopoulos B."/>
            <person name="Lu D."/>
            <person name="Skrede I."/>
            <person name="Drula E."/>
            <person name="Henrissat B."/>
            <person name="Morin E."/>
            <person name="Kohler A."/>
            <person name="Barry K."/>
            <person name="LaButti K."/>
            <person name="Morin E."/>
            <person name="Salamov A."/>
            <person name="Lipzen A."/>
            <person name="Mereny Z."/>
            <person name="Hegedus B."/>
            <person name="Baldrian P."/>
            <person name="Stursova M."/>
            <person name="Weitz H."/>
            <person name="Taylor A."/>
            <person name="Grigoriev I.V."/>
            <person name="Nagy L.G."/>
            <person name="Martin F."/>
            <person name="Kauserud H."/>
        </authorList>
    </citation>
    <scope>NUCLEOTIDE SEQUENCE</scope>
    <source>
        <strain evidence="2">CBHHK173m</strain>
    </source>
</reference>
<evidence type="ECO:0000313" key="3">
    <source>
        <dbReference type="Proteomes" id="UP001222325"/>
    </source>
</evidence>
<evidence type="ECO:0000256" key="1">
    <source>
        <dbReference type="SAM" id="MobiDB-lite"/>
    </source>
</evidence>